<dbReference type="GO" id="GO:1902201">
    <property type="term" value="P:negative regulation of bacterial-type flagellum-dependent cell motility"/>
    <property type="evidence" value="ECO:0007669"/>
    <property type="project" value="TreeGrafter"/>
</dbReference>
<dbReference type="PROSITE" id="PS50887">
    <property type="entry name" value="GGDEF"/>
    <property type="match status" value="1"/>
</dbReference>
<evidence type="ECO:0000259" key="4">
    <source>
        <dbReference type="PROSITE" id="PS50887"/>
    </source>
</evidence>
<protein>
    <recommendedName>
        <fullName evidence="2">diguanylate cyclase</fullName>
        <ecNumber evidence="2">2.7.7.65</ecNumber>
    </recommendedName>
</protein>
<sequence length="392" mass="43565">MLQSVDLHREITLENDLNTDLIVLQSHLESMLDRAKINSAYLRKFQAFEMRLLKLNSLSDMVEHLLDDAKDYFDIDMIGLCLVDEKGEIAAILSEAGYDCRSKKGLTLLDSKNKRVSTFGIMSRPYIGAFNNAKYGNYFSDVEKKPASIAVTPLTRRDTILGSLSLGSYQIDRFADTMATDFVEHLASIVGICLENNLNFETIKRTSFVDGLTGINNRRFFEQRIGEEVDRCRRNLDPISCLFLDIDFFKVVNDKLGHQVGDKVLCEVANAIKAQLRSNDVLARYGGEEFVVLLSNIDEVMVLEIAERILKTIRSLTVILDGSSISVTVSIGVSTYLPAPSSIPSECDIPSMLVKIADAALYKAKRGGRNRVENGGVISEKSGIDKVSVAKI</sequence>
<dbReference type="Gene3D" id="3.30.70.270">
    <property type="match status" value="1"/>
</dbReference>
<name>V5BZ04_9GAMM</name>
<dbReference type="CDD" id="cd01949">
    <property type="entry name" value="GGDEF"/>
    <property type="match status" value="1"/>
</dbReference>
<reference evidence="5 6" key="1">
    <citation type="journal article" date="2013" name="Genome Announc.">
        <title>Draft Genome Sequence of the Methanotrophic Gammaproteobacterium Methyloglobulus morosus DSM 22980 Strain KoM1.</title>
        <authorList>
            <person name="Poehlein A."/>
            <person name="Deutzmann J.S."/>
            <person name="Daniel R."/>
            <person name="Simeonova D.D."/>
        </authorList>
    </citation>
    <scope>NUCLEOTIDE SEQUENCE [LARGE SCALE GENOMIC DNA]</scope>
    <source>
        <strain evidence="5 6">KoM1</strain>
    </source>
</reference>
<dbReference type="eggNOG" id="COG3159">
    <property type="taxonomic scope" value="Bacteria"/>
</dbReference>
<dbReference type="PANTHER" id="PTHR45138">
    <property type="entry name" value="REGULATORY COMPONENTS OF SENSORY TRANSDUCTION SYSTEM"/>
    <property type="match status" value="1"/>
</dbReference>
<dbReference type="SMART" id="SM00267">
    <property type="entry name" value="GGDEF"/>
    <property type="match status" value="1"/>
</dbReference>
<evidence type="ECO:0000256" key="1">
    <source>
        <dbReference type="ARBA" id="ARBA00001946"/>
    </source>
</evidence>
<dbReference type="Proteomes" id="UP000017842">
    <property type="component" value="Unassembled WGS sequence"/>
</dbReference>
<dbReference type="SUPFAM" id="SSF55781">
    <property type="entry name" value="GAF domain-like"/>
    <property type="match status" value="1"/>
</dbReference>
<dbReference type="Pfam" id="PF00990">
    <property type="entry name" value="GGDEF"/>
    <property type="match status" value="1"/>
</dbReference>
<dbReference type="GO" id="GO:0005886">
    <property type="term" value="C:plasma membrane"/>
    <property type="evidence" value="ECO:0007669"/>
    <property type="project" value="TreeGrafter"/>
</dbReference>
<keyword evidence="6" id="KW-1185">Reference proteome</keyword>
<dbReference type="PATRIC" id="fig|1116472.3.peg.1123"/>
<accession>V5BZ04</accession>
<dbReference type="GO" id="GO:0043709">
    <property type="term" value="P:cell adhesion involved in single-species biofilm formation"/>
    <property type="evidence" value="ECO:0007669"/>
    <property type="project" value="TreeGrafter"/>
</dbReference>
<dbReference type="EMBL" id="AYLO01000037">
    <property type="protein sequence ID" value="ESS73029.1"/>
    <property type="molecule type" value="Genomic_DNA"/>
</dbReference>
<dbReference type="AlphaFoldDB" id="V5BZ04"/>
<dbReference type="GO" id="GO:0052621">
    <property type="term" value="F:diguanylate cyclase activity"/>
    <property type="evidence" value="ECO:0007669"/>
    <property type="project" value="UniProtKB-EC"/>
</dbReference>
<dbReference type="STRING" id="1116472.MGMO_38c00120"/>
<evidence type="ECO:0000256" key="3">
    <source>
        <dbReference type="ARBA" id="ARBA00034247"/>
    </source>
</evidence>
<organism evidence="5 6">
    <name type="scientific">Methyloglobulus morosus KoM1</name>
    <dbReference type="NCBI Taxonomy" id="1116472"/>
    <lineage>
        <taxon>Bacteria</taxon>
        <taxon>Pseudomonadati</taxon>
        <taxon>Pseudomonadota</taxon>
        <taxon>Gammaproteobacteria</taxon>
        <taxon>Methylococcales</taxon>
        <taxon>Methylococcaceae</taxon>
        <taxon>Methyloglobulus</taxon>
    </lineage>
</organism>
<dbReference type="InterPro" id="IPR029016">
    <property type="entry name" value="GAF-like_dom_sf"/>
</dbReference>
<dbReference type="EC" id="2.7.7.65" evidence="2"/>
<dbReference type="InterPro" id="IPR050469">
    <property type="entry name" value="Diguanylate_Cyclase"/>
</dbReference>
<proteinExistence type="predicted"/>
<evidence type="ECO:0000313" key="6">
    <source>
        <dbReference type="Proteomes" id="UP000017842"/>
    </source>
</evidence>
<dbReference type="InterPro" id="IPR043128">
    <property type="entry name" value="Rev_trsase/Diguanyl_cyclase"/>
</dbReference>
<dbReference type="Pfam" id="PF04340">
    <property type="entry name" value="DUF484"/>
    <property type="match status" value="1"/>
</dbReference>
<evidence type="ECO:0000256" key="2">
    <source>
        <dbReference type="ARBA" id="ARBA00012528"/>
    </source>
</evidence>
<comment type="catalytic activity">
    <reaction evidence="3">
        <text>2 GTP = 3',3'-c-di-GMP + 2 diphosphate</text>
        <dbReference type="Rhea" id="RHEA:24898"/>
        <dbReference type="ChEBI" id="CHEBI:33019"/>
        <dbReference type="ChEBI" id="CHEBI:37565"/>
        <dbReference type="ChEBI" id="CHEBI:58805"/>
        <dbReference type="EC" id="2.7.7.65"/>
    </reaction>
</comment>
<dbReference type="FunFam" id="3.30.70.270:FF:000001">
    <property type="entry name" value="Diguanylate cyclase domain protein"/>
    <property type="match status" value="1"/>
</dbReference>
<dbReference type="NCBIfam" id="TIGR00254">
    <property type="entry name" value="GGDEF"/>
    <property type="match status" value="1"/>
</dbReference>
<feature type="domain" description="GGDEF" evidence="4">
    <location>
        <begin position="237"/>
        <end position="377"/>
    </location>
</feature>
<comment type="caution">
    <text evidence="5">The sequence shown here is derived from an EMBL/GenBank/DDBJ whole genome shotgun (WGS) entry which is preliminary data.</text>
</comment>
<dbReference type="InterPro" id="IPR007435">
    <property type="entry name" value="DUF484"/>
</dbReference>
<dbReference type="eggNOG" id="COG3706">
    <property type="taxonomic scope" value="Bacteria"/>
</dbReference>
<dbReference type="InterPro" id="IPR029787">
    <property type="entry name" value="Nucleotide_cyclase"/>
</dbReference>
<evidence type="ECO:0000313" key="5">
    <source>
        <dbReference type="EMBL" id="ESS73029.1"/>
    </source>
</evidence>
<dbReference type="Gene3D" id="3.30.450.40">
    <property type="match status" value="1"/>
</dbReference>
<gene>
    <name evidence="5" type="ORF">MGMO_38c00120</name>
</gene>
<dbReference type="PANTHER" id="PTHR45138:SF9">
    <property type="entry name" value="DIGUANYLATE CYCLASE DGCM-RELATED"/>
    <property type="match status" value="1"/>
</dbReference>
<comment type="cofactor">
    <cofactor evidence="1">
        <name>Mg(2+)</name>
        <dbReference type="ChEBI" id="CHEBI:18420"/>
    </cofactor>
</comment>
<dbReference type="InterPro" id="IPR000160">
    <property type="entry name" value="GGDEF_dom"/>
</dbReference>
<dbReference type="SUPFAM" id="SSF55073">
    <property type="entry name" value="Nucleotide cyclase"/>
    <property type="match status" value="1"/>
</dbReference>